<dbReference type="EMBL" id="CP028130">
    <property type="protein sequence ID" value="AZZ54977.1"/>
    <property type="molecule type" value="Genomic_DNA"/>
</dbReference>
<evidence type="ECO:0000313" key="2">
    <source>
        <dbReference type="Proteomes" id="UP000283946"/>
    </source>
</evidence>
<reference evidence="1 2" key="1">
    <citation type="submission" date="2018-03" db="EMBL/GenBank/DDBJ databases">
        <title>Bacteriophage NCPPB3778 and a type I-E CRISPR drive the evolution of the US Biological Select Agent, Rathayibacter toxicus.</title>
        <authorList>
            <person name="Davis E.W.II."/>
            <person name="Tabima J.F."/>
            <person name="Weisberg A.J."/>
            <person name="Dantas Lopes L."/>
            <person name="Wiseman M.S."/>
            <person name="Wiseman M.S."/>
            <person name="Pupko T."/>
            <person name="Belcher M.S."/>
            <person name="Sechler A.J."/>
            <person name="Tancos M.A."/>
            <person name="Schroeder B.K."/>
            <person name="Murray T.D."/>
            <person name="Luster D.G."/>
            <person name="Schneider W.L."/>
            <person name="Rogers E."/>
            <person name="Andreote F.D."/>
            <person name="Grunwald N.J."/>
            <person name="Putnam M.L."/>
            <person name="Chang J.H."/>
        </authorList>
    </citation>
    <scope>NUCLEOTIDE SEQUENCE [LARGE SCALE GENOMIC DNA]</scope>
    <source>
        <strain evidence="1 2">NCCPB 2253</strain>
    </source>
</reference>
<accession>A0AAD2JG53</accession>
<protein>
    <submittedName>
        <fullName evidence="1">Uncharacterized protein</fullName>
    </submittedName>
</protein>
<evidence type="ECO:0000313" key="1">
    <source>
        <dbReference type="EMBL" id="AZZ54977.1"/>
    </source>
</evidence>
<dbReference type="Proteomes" id="UP000283946">
    <property type="component" value="Chromosome"/>
</dbReference>
<gene>
    <name evidence="1" type="ORF">C7V51_03065</name>
</gene>
<dbReference type="KEGG" id="ria:C7V51_03065"/>
<proteinExistence type="predicted"/>
<sequence length="148" mass="16239">MISQNRNTMKPTRADVVRAIMDRGERTHAPLPLPAEHLVEFIVGRYPTVDVAIIEHACQAFIGAFEDPVAAAKGYAADAYPPPESSHAEAFACIDWDSWPFNHINWPAAAAQLAESVDRGTITVVDGLYWFETSAPVDAHALDRTEPI</sequence>
<dbReference type="AlphaFoldDB" id="A0AAD2JG53"/>
<organism evidence="1 2">
    <name type="scientific">Rathayibacter iranicus</name>
    <dbReference type="NCBI Taxonomy" id="59737"/>
    <lineage>
        <taxon>Bacteria</taxon>
        <taxon>Bacillati</taxon>
        <taxon>Actinomycetota</taxon>
        <taxon>Actinomycetes</taxon>
        <taxon>Micrococcales</taxon>
        <taxon>Microbacteriaceae</taxon>
        <taxon>Rathayibacter</taxon>
    </lineage>
</organism>
<name>A0AAD2JG53_9MICO</name>